<dbReference type="PANTHER" id="PTHR12225">
    <property type="entry name" value="ADHESION REGULATING MOLECULE 1 110 KDA CELL MEMBRANE GLYCOPROTEIN"/>
    <property type="match status" value="1"/>
</dbReference>
<evidence type="ECO:0000256" key="4">
    <source>
        <dbReference type="ARBA" id="ARBA00022942"/>
    </source>
</evidence>
<evidence type="ECO:0000313" key="8">
    <source>
        <dbReference type="Proteomes" id="UP001362899"/>
    </source>
</evidence>
<dbReference type="Pfam" id="PF04683">
    <property type="entry name" value="Rpn13_ADRM1_Pru"/>
    <property type="match status" value="1"/>
</dbReference>
<keyword evidence="4 7" id="KW-0647">Proteasome</keyword>
<dbReference type="Proteomes" id="UP001362899">
    <property type="component" value="Unassembled WGS sequence"/>
</dbReference>
<dbReference type="InterPro" id="IPR038633">
    <property type="entry name" value="Rpn13/ADRM1_Pru_sf"/>
</dbReference>
<proteinExistence type="predicted"/>
<dbReference type="GO" id="GO:0070628">
    <property type="term" value="F:proteasome binding"/>
    <property type="evidence" value="ECO:0007669"/>
    <property type="project" value="TreeGrafter"/>
</dbReference>
<dbReference type="GO" id="GO:0005737">
    <property type="term" value="C:cytoplasm"/>
    <property type="evidence" value="ECO:0007669"/>
    <property type="project" value="UniProtKB-SubCell"/>
</dbReference>
<evidence type="ECO:0000256" key="5">
    <source>
        <dbReference type="ARBA" id="ARBA00023242"/>
    </source>
</evidence>
<protein>
    <submittedName>
        <fullName evidence="7">Proteasome regulatory particle lid subunit</fullName>
    </submittedName>
</protein>
<keyword evidence="3" id="KW-0963">Cytoplasm</keyword>
<evidence type="ECO:0000313" key="7">
    <source>
        <dbReference type="EMBL" id="GMM52777.1"/>
    </source>
</evidence>
<keyword evidence="8" id="KW-1185">Reference proteome</keyword>
<comment type="subcellular location">
    <subcellularLocation>
        <location evidence="2">Cytoplasm</location>
    </subcellularLocation>
    <subcellularLocation>
        <location evidence="1">Nucleus</location>
    </subcellularLocation>
</comment>
<evidence type="ECO:0000256" key="1">
    <source>
        <dbReference type="ARBA" id="ARBA00004123"/>
    </source>
</evidence>
<dbReference type="GO" id="GO:0061133">
    <property type="term" value="F:endopeptidase activator activity"/>
    <property type="evidence" value="ECO:0007669"/>
    <property type="project" value="TreeGrafter"/>
</dbReference>
<dbReference type="PANTHER" id="PTHR12225:SF0">
    <property type="entry name" value="PROTEASOMAL UBIQUITIN RECEPTOR ADRM1"/>
    <property type="match status" value="1"/>
</dbReference>
<evidence type="ECO:0000259" key="6">
    <source>
        <dbReference type="PROSITE" id="PS51917"/>
    </source>
</evidence>
<dbReference type="GO" id="GO:0008541">
    <property type="term" value="C:proteasome regulatory particle, lid subcomplex"/>
    <property type="evidence" value="ECO:0007669"/>
    <property type="project" value="TreeGrafter"/>
</dbReference>
<keyword evidence="5" id="KW-0539">Nucleus</keyword>
<evidence type="ECO:0000256" key="3">
    <source>
        <dbReference type="ARBA" id="ARBA00022490"/>
    </source>
</evidence>
<gene>
    <name evidence="7" type="ORF">DASB73_037400</name>
</gene>
<dbReference type="InterPro" id="IPR044868">
    <property type="entry name" value="Rpn13/ADRM1_Pru"/>
</dbReference>
<dbReference type="PROSITE" id="PS51917">
    <property type="entry name" value="PRU"/>
    <property type="match status" value="1"/>
</dbReference>
<dbReference type="AlphaFoldDB" id="A0AAV5RPC2"/>
<dbReference type="InterPro" id="IPR006773">
    <property type="entry name" value="Rpn13/ADRM1"/>
</dbReference>
<sequence length="129" mass="14154">MELYEVKAGKVDVDFQSGQATPIAGQGKLVLGPSSEDPSFLGAKWVPRGKNRNSSPSEDLLLVPGDVQFSHVPECKTGRVIEMRFNSSGERHLYWLQDASEGDLHELSAQDAAVLEKLNELANTDLEEE</sequence>
<dbReference type="EMBL" id="BTGC01000008">
    <property type="protein sequence ID" value="GMM52777.1"/>
    <property type="molecule type" value="Genomic_DNA"/>
</dbReference>
<organism evidence="7 8">
    <name type="scientific">Starmerella bacillaris</name>
    <name type="common">Yeast</name>
    <name type="synonym">Candida zemplinina</name>
    <dbReference type="NCBI Taxonomy" id="1247836"/>
    <lineage>
        <taxon>Eukaryota</taxon>
        <taxon>Fungi</taxon>
        <taxon>Dikarya</taxon>
        <taxon>Ascomycota</taxon>
        <taxon>Saccharomycotina</taxon>
        <taxon>Dipodascomycetes</taxon>
        <taxon>Dipodascales</taxon>
        <taxon>Trichomonascaceae</taxon>
        <taxon>Starmerella</taxon>
    </lineage>
</organism>
<accession>A0AAV5RPC2</accession>
<dbReference type="GO" id="GO:0005634">
    <property type="term" value="C:nucleus"/>
    <property type="evidence" value="ECO:0007669"/>
    <property type="project" value="UniProtKB-SubCell"/>
</dbReference>
<evidence type="ECO:0000256" key="2">
    <source>
        <dbReference type="ARBA" id="ARBA00004496"/>
    </source>
</evidence>
<dbReference type="Gene3D" id="2.30.29.70">
    <property type="entry name" value="Proteasomal ubiquitin receptor Rpn13/ADRM1"/>
    <property type="match status" value="1"/>
</dbReference>
<reference evidence="7 8" key="1">
    <citation type="journal article" date="2023" name="Elife">
        <title>Identification of key yeast species and microbe-microbe interactions impacting larval growth of Drosophila in the wild.</title>
        <authorList>
            <person name="Mure A."/>
            <person name="Sugiura Y."/>
            <person name="Maeda R."/>
            <person name="Honda K."/>
            <person name="Sakurai N."/>
            <person name="Takahashi Y."/>
            <person name="Watada M."/>
            <person name="Katoh T."/>
            <person name="Gotoh A."/>
            <person name="Gotoh Y."/>
            <person name="Taniguchi I."/>
            <person name="Nakamura K."/>
            <person name="Hayashi T."/>
            <person name="Katayama T."/>
            <person name="Uemura T."/>
            <person name="Hattori Y."/>
        </authorList>
    </citation>
    <scope>NUCLEOTIDE SEQUENCE [LARGE SCALE GENOMIC DNA]</scope>
    <source>
        <strain evidence="7 8">SB-73</strain>
    </source>
</reference>
<name>A0AAV5RPC2_STABA</name>
<feature type="domain" description="Pru" evidence="6">
    <location>
        <begin position="1"/>
        <end position="125"/>
    </location>
</feature>
<comment type="caution">
    <text evidence="7">The sequence shown here is derived from an EMBL/GenBank/DDBJ whole genome shotgun (WGS) entry which is preliminary data.</text>
</comment>